<organism evidence="2 3">
    <name type="scientific">Fusarium albosuccineum</name>
    <dbReference type="NCBI Taxonomy" id="1237068"/>
    <lineage>
        <taxon>Eukaryota</taxon>
        <taxon>Fungi</taxon>
        <taxon>Dikarya</taxon>
        <taxon>Ascomycota</taxon>
        <taxon>Pezizomycotina</taxon>
        <taxon>Sordariomycetes</taxon>
        <taxon>Hypocreomycetidae</taxon>
        <taxon>Hypocreales</taxon>
        <taxon>Nectriaceae</taxon>
        <taxon>Fusarium</taxon>
        <taxon>Fusarium decemcellulare species complex</taxon>
    </lineage>
</organism>
<name>A0A8H4L2P8_9HYPO</name>
<accession>A0A8H4L2P8</accession>
<evidence type="ECO:0000256" key="1">
    <source>
        <dbReference type="SAM" id="MobiDB-lite"/>
    </source>
</evidence>
<evidence type="ECO:0000313" key="3">
    <source>
        <dbReference type="Proteomes" id="UP000554235"/>
    </source>
</evidence>
<proteinExistence type="predicted"/>
<dbReference type="AlphaFoldDB" id="A0A8H4L2P8"/>
<dbReference type="Proteomes" id="UP000554235">
    <property type="component" value="Unassembled WGS sequence"/>
</dbReference>
<keyword evidence="3" id="KW-1185">Reference proteome</keyword>
<protein>
    <submittedName>
        <fullName evidence="2">Uncharacterized protein</fullName>
    </submittedName>
</protein>
<sequence>TQREEPKSTAARWPPGLNSSNHANEDGAHQPTSGTGVETAWLLLEDKTRGTEEPETERAIQIVDNGEGFWIWGRLGFSCM</sequence>
<comment type="caution">
    <text evidence="2">The sequence shown here is derived from an EMBL/GenBank/DDBJ whole genome shotgun (WGS) entry which is preliminary data.</text>
</comment>
<gene>
    <name evidence="2" type="ORF">FALBO_13195</name>
</gene>
<feature type="non-terminal residue" evidence="2">
    <location>
        <position position="1"/>
    </location>
</feature>
<feature type="region of interest" description="Disordered" evidence="1">
    <location>
        <begin position="1"/>
        <end position="36"/>
    </location>
</feature>
<evidence type="ECO:0000313" key="2">
    <source>
        <dbReference type="EMBL" id="KAF4460033.1"/>
    </source>
</evidence>
<reference evidence="2 3" key="1">
    <citation type="submission" date="2020-01" db="EMBL/GenBank/DDBJ databases">
        <title>Identification and distribution of gene clusters putatively required for synthesis of sphingolipid metabolism inhibitors in phylogenetically diverse species of the filamentous fungus Fusarium.</title>
        <authorList>
            <person name="Kim H.-S."/>
            <person name="Busman M."/>
            <person name="Brown D.W."/>
            <person name="Divon H."/>
            <person name="Uhlig S."/>
            <person name="Proctor R.H."/>
        </authorList>
    </citation>
    <scope>NUCLEOTIDE SEQUENCE [LARGE SCALE GENOMIC DNA]</scope>
    <source>
        <strain evidence="2 3">NRRL 20459</strain>
    </source>
</reference>
<dbReference type="EMBL" id="JAADYS010002033">
    <property type="protein sequence ID" value="KAF4460033.1"/>
    <property type="molecule type" value="Genomic_DNA"/>
</dbReference>